<dbReference type="Gene3D" id="3.40.50.300">
    <property type="entry name" value="P-loop containing nucleotide triphosphate hydrolases"/>
    <property type="match status" value="1"/>
</dbReference>
<evidence type="ECO:0000313" key="6">
    <source>
        <dbReference type="Proteomes" id="UP000616201"/>
    </source>
</evidence>
<evidence type="ECO:0000259" key="4">
    <source>
        <dbReference type="PROSITE" id="PS50893"/>
    </source>
</evidence>
<sequence length="209" mass="24150">MTIHLENIGRRYNKEWIFKHINVDFSCGNSYAILGPNGSGKSTLIKVISGHLSASEGQIQYKLNERILDIEQVYTEVSIAAPYVDLIEEFSLEEMIDFHFKFKSYFSGYDSAKIIQYLDLGKSLNKELKYFSSGMKQRVKLALACFSDTKILLLDEPTSNLDEQGVLWYKNLIDKTIHQNRILIVGSNQLHEYEFCDTQIQIQNYKLDL</sequence>
<accession>A0A928YQ38</accession>
<evidence type="ECO:0000256" key="2">
    <source>
        <dbReference type="ARBA" id="ARBA00022741"/>
    </source>
</evidence>
<dbReference type="EMBL" id="PRDK01000005">
    <property type="protein sequence ID" value="MBE8713801.1"/>
    <property type="molecule type" value="Genomic_DNA"/>
</dbReference>
<dbReference type="Proteomes" id="UP000616201">
    <property type="component" value="Unassembled WGS sequence"/>
</dbReference>
<gene>
    <name evidence="5" type="ORF">C4F49_08920</name>
</gene>
<dbReference type="RefSeq" id="WP_196933953.1">
    <property type="nucleotide sequence ID" value="NZ_MU158697.1"/>
</dbReference>
<comment type="caution">
    <text evidence="5">The sequence shown here is derived from an EMBL/GenBank/DDBJ whole genome shotgun (WGS) entry which is preliminary data.</text>
</comment>
<keyword evidence="2" id="KW-0547">Nucleotide-binding</keyword>
<evidence type="ECO:0000256" key="1">
    <source>
        <dbReference type="ARBA" id="ARBA00022448"/>
    </source>
</evidence>
<keyword evidence="1" id="KW-0813">Transport</keyword>
<dbReference type="InterPro" id="IPR003439">
    <property type="entry name" value="ABC_transporter-like_ATP-bd"/>
</dbReference>
<name>A0A928YQ38_9SPHI</name>
<evidence type="ECO:0000256" key="3">
    <source>
        <dbReference type="ARBA" id="ARBA00022840"/>
    </source>
</evidence>
<dbReference type="SUPFAM" id="SSF52540">
    <property type="entry name" value="P-loop containing nucleoside triphosphate hydrolases"/>
    <property type="match status" value="1"/>
</dbReference>
<dbReference type="GO" id="GO:0016887">
    <property type="term" value="F:ATP hydrolysis activity"/>
    <property type="evidence" value="ECO:0007669"/>
    <property type="project" value="InterPro"/>
</dbReference>
<dbReference type="InterPro" id="IPR027417">
    <property type="entry name" value="P-loop_NTPase"/>
</dbReference>
<dbReference type="PROSITE" id="PS50893">
    <property type="entry name" value="ABC_TRANSPORTER_2"/>
    <property type="match status" value="1"/>
</dbReference>
<dbReference type="Pfam" id="PF00005">
    <property type="entry name" value="ABC_tran"/>
    <property type="match status" value="1"/>
</dbReference>
<keyword evidence="3 5" id="KW-0067">ATP-binding</keyword>
<proteinExistence type="predicted"/>
<reference evidence="5" key="1">
    <citation type="submission" date="2018-02" db="EMBL/GenBank/DDBJ databases">
        <authorList>
            <person name="Vasarhelyi B.M."/>
            <person name="Deshmukh S."/>
            <person name="Balint B."/>
            <person name="Kukolya J."/>
        </authorList>
    </citation>
    <scope>NUCLEOTIDE SEQUENCE</scope>
    <source>
        <strain evidence="5">KB22</strain>
    </source>
</reference>
<dbReference type="SMART" id="SM00382">
    <property type="entry name" value="AAA"/>
    <property type="match status" value="1"/>
</dbReference>
<dbReference type="PANTHER" id="PTHR42939:SF1">
    <property type="entry name" value="ABC TRANSPORTER ATP-BINDING PROTEIN ALBC-RELATED"/>
    <property type="match status" value="1"/>
</dbReference>
<keyword evidence="6" id="KW-1185">Reference proteome</keyword>
<dbReference type="AlphaFoldDB" id="A0A928YQ38"/>
<organism evidence="5 6">
    <name type="scientific">Sphingobacterium hungaricum</name>
    <dbReference type="NCBI Taxonomy" id="2082723"/>
    <lineage>
        <taxon>Bacteria</taxon>
        <taxon>Pseudomonadati</taxon>
        <taxon>Bacteroidota</taxon>
        <taxon>Sphingobacteriia</taxon>
        <taxon>Sphingobacteriales</taxon>
        <taxon>Sphingobacteriaceae</taxon>
        <taxon>Sphingobacterium</taxon>
    </lineage>
</organism>
<evidence type="ECO:0000313" key="5">
    <source>
        <dbReference type="EMBL" id="MBE8713801.1"/>
    </source>
</evidence>
<dbReference type="InterPro" id="IPR051782">
    <property type="entry name" value="ABC_Transporter_VariousFunc"/>
</dbReference>
<protein>
    <submittedName>
        <fullName evidence="5">ABC transporter ATP-binding protein</fullName>
    </submittedName>
</protein>
<dbReference type="GO" id="GO:0005524">
    <property type="term" value="F:ATP binding"/>
    <property type="evidence" value="ECO:0007669"/>
    <property type="project" value="UniProtKB-KW"/>
</dbReference>
<feature type="domain" description="ABC transporter" evidence="4">
    <location>
        <begin position="3"/>
        <end position="204"/>
    </location>
</feature>
<dbReference type="PANTHER" id="PTHR42939">
    <property type="entry name" value="ABC TRANSPORTER ATP-BINDING PROTEIN ALBC-RELATED"/>
    <property type="match status" value="1"/>
</dbReference>
<dbReference type="InterPro" id="IPR003593">
    <property type="entry name" value="AAA+_ATPase"/>
</dbReference>